<feature type="transmembrane region" description="Helical" evidence="5">
    <location>
        <begin position="55"/>
        <end position="76"/>
    </location>
</feature>
<dbReference type="Pfam" id="PF00654">
    <property type="entry name" value="Voltage_CLC"/>
    <property type="match status" value="1"/>
</dbReference>
<organism evidence="6">
    <name type="scientific">bioreactor metagenome</name>
    <dbReference type="NCBI Taxonomy" id="1076179"/>
    <lineage>
        <taxon>unclassified sequences</taxon>
        <taxon>metagenomes</taxon>
        <taxon>ecological metagenomes</taxon>
    </lineage>
</organism>
<dbReference type="EMBL" id="VSSQ01064909">
    <property type="protein sequence ID" value="MPN17722.1"/>
    <property type="molecule type" value="Genomic_DNA"/>
</dbReference>
<evidence type="ECO:0000313" key="6">
    <source>
        <dbReference type="EMBL" id="MPN17722.1"/>
    </source>
</evidence>
<keyword evidence="3 5" id="KW-1133">Transmembrane helix</keyword>
<dbReference type="PANTHER" id="PTHR43427">
    <property type="entry name" value="CHLORIDE CHANNEL PROTEIN CLC-E"/>
    <property type="match status" value="1"/>
</dbReference>
<proteinExistence type="predicted"/>
<dbReference type="GO" id="GO:0016020">
    <property type="term" value="C:membrane"/>
    <property type="evidence" value="ECO:0007669"/>
    <property type="project" value="UniProtKB-SubCell"/>
</dbReference>
<reference evidence="6" key="1">
    <citation type="submission" date="2019-08" db="EMBL/GenBank/DDBJ databases">
        <authorList>
            <person name="Kucharzyk K."/>
            <person name="Murdoch R.W."/>
            <person name="Higgins S."/>
            <person name="Loffler F."/>
        </authorList>
    </citation>
    <scope>NUCLEOTIDE SEQUENCE</scope>
</reference>
<sequence>MQKWLAQWKHPLQKKPILAGVTSGLLLGVTSLFIPQVLFSGQHALQTTYNSAFQFGFWSLFLIAITRFLFTNILLVSGWKGGQFLPIIYGGASLGMAFGTLFPSIPFSVTALASIAGLLAIVLPNPLIVLLVVIPLFPIQYAGIFVVAILFSTLIQRGILKITQARKPLSEPE</sequence>
<comment type="subcellular location">
    <subcellularLocation>
        <location evidence="1">Membrane</location>
        <topology evidence="1">Multi-pass membrane protein</topology>
    </subcellularLocation>
</comment>
<dbReference type="InterPro" id="IPR050368">
    <property type="entry name" value="ClC-type_chloride_channel"/>
</dbReference>
<evidence type="ECO:0000256" key="2">
    <source>
        <dbReference type="ARBA" id="ARBA00022692"/>
    </source>
</evidence>
<accession>A0A645FVP9</accession>
<protein>
    <recommendedName>
        <fullName evidence="7">Chloride channel protein</fullName>
    </recommendedName>
</protein>
<name>A0A645FVP9_9ZZZZ</name>
<evidence type="ECO:0008006" key="7">
    <source>
        <dbReference type="Google" id="ProtNLM"/>
    </source>
</evidence>
<feature type="transmembrane region" description="Helical" evidence="5">
    <location>
        <begin position="16"/>
        <end position="35"/>
    </location>
</feature>
<dbReference type="GO" id="GO:0015108">
    <property type="term" value="F:chloride transmembrane transporter activity"/>
    <property type="evidence" value="ECO:0007669"/>
    <property type="project" value="InterPro"/>
</dbReference>
<feature type="transmembrane region" description="Helical" evidence="5">
    <location>
        <begin position="88"/>
        <end position="121"/>
    </location>
</feature>
<dbReference type="InterPro" id="IPR014743">
    <property type="entry name" value="Cl-channel_core"/>
</dbReference>
<evidence type="ECO:0000256" key="4">
    <source>
        <dbReference type="ARBA" id="ARBA00023136"/>
    </source>
</evidence>
<dbReference type="InterPro" id="IPR001807">
    <property type="entry name" value="ClC"/>
</dbReference>
<keyword evidence="2 5" id="KW-0812">Transmembrane</keyword>
<comment type="caution">
    <text evidence="6">The sequence shown here is derived from an EMBL/GenBank/DDBJ whole genome shotgun (WGS) entry which is preliminary data.</text>
</comment>
<keyword evidence="4 5" id="KW-0472">Membrane</keyword>
<dbReference type="Gene3D" id="1.10.3080.10">
    <property type="entry name" value="Clc chloride channel"/>
    <property type="match status" value="1"/>
</dbReference>
<evidence type="ECO:0000256" key="5">
    <source>
        <dbReference type="SAM" id="Phobius"/>
    </source>
</evidence>
<dbReference type="AlphaFoldDB" id="A0A645FVP9"/>
<evidence type="ECO:0000256" key="3">
    <source>
        <dbReference type="ARBA" id="ARBA00022989"/>
    </source>
</evidence>
<gene>
    <name evidence="6" type="ORF">SDC9_165077</name>
</gene>
<dbReference type="SUPFAM" id="SSF81340">
    <property type="entry name" value="Clc chloride channel"/>
    <property type="match status" value="1"/>
</dbReference>
<evidence type="ECO:0000256" key="1">
    <source>
        <dbReference type="ARBA" id="ARBA00004141"/>
    </source>
</evidence>